<name>A0A8S1CQ06_9INSE</name>
<dbReference type="InterPro" id="IPR011598">
    <property type="entry name" value="bHLH_dom"/>
</dbReference>
<reference evidence="3 4" key="1">
    <citation type="submission" date="2020-04" db="EMBL/GenBank/DDBJ databases">
        <authorList>
            <person name="Alioto T."/>
            <person name="Alioto T."/>
            <person name="Gomez Garrido J."/>
        </authorList>
    </citation>
    <scope>NUCLEOTIDE SEQUENCE [LARGE SCALE GENOMIC DNA]</scope>
</reference>
<dbReference type="Pfam" id="PF00010">
    <property type="entry name" value="HLH"/>
    <property type="match status" value="1"/>
</dbReference>
<evidence type="ECO:0000313" key="4">
    <source>
        <dbReference type="Proteomes" id="UP000494165"/>
    </source>
</evidence>
<dbReference type="EMBL" id="CADEPI010000050">
    <property type="protein sequence ID" value="CAB3370122.1"/>
    <property type="molecule type" value="Genomic_DNA"/>
</dbReference>
<dbReference type="GO" id="GO:0046983">
    <property type="term" value="F:protein dimerization activity"/>
    <property type="evidence" value="ECO:0007669"/>
    <property type="project" value="InterPro"/>
</dbReference>
<feature type="compositionally biased region" description="Low complexity" evidence="1">
    <location>
        <begin position="1"/>
        <end position="10"/>
    </location>
</feature>
<feature type="domain" description="BHLH" evidence="2">
    <location>
        <begin position="94"/>
        <end position="152"/>
    </location>
</feature>
<feature type="compositionally biased region" description="Basic residues" evidence="1">
    <location>
        <begin position="11"/>
        <end position="23"/>
    </location>
</feature>
<feature type="compositionally biased region" description="Low complexity" evidence="1">
    <location>
        <begin position="36"/>
        <end position="49"/>
    </location>
</feature>
<evidence type="ECO:0000313" key="3">
    <source>
        <dbReference type="EMBL" id="CAB3370122.1"/>
    </source>
</evidence>
<dbReference type="Proteomes" id="UP000494165">
    <property type="component" value="Unassembled WGS sequence"/>
</dbReference>
<evidence type="ECO:0000256" key="1">
    <source>
        <dbReference type="SAM" id="MobiDB-lite"/>
    </source>
</evidence>
<evidence type="ECO:0000259" key="2">
    <source>
        <dbReference type="SMART" id="SM00353"/>
    </source>
</evidence>
<feature type="compositionally biased region" description="Low complexity" evidence="1">
    <location>
        <begin position="70"/>
        <end position="84"/>
    </location>
</feature>
<feature type="region of interest" description="Disordered" evidence="1">
    <location>
        <begin position="1"/>
        <end position="96"/>
    </location>
</feature>
<dbReference type="SUPFAM" id="SSF47459">
    <property type="entry name" value="HLH, helix-loop-helix DNA-binding domain"/>
    <property type="match status" value="1"/>
</dbReference>
<dbReference type="AlphaFoldDB" id="A0A8S1CQ06"/>
<sequence>MVGVEGSAARRTGRQSRSSRRPHRSDGAAMMASGELLLGLQPLLRLQPPDANNNDSSAEPQQPQPHGNGAVQAQAAAAEQVPPQDGQRARTQSHARDKLRFRTLRRAVPPLPCGGAAAAAVAAPRGCEKLTKITTLRLAMNYIAALTQILSEAPPPPPPPQISLLEPSVPSTLDLLADADPMFDDIMVADAAFDMLLESDGESLHFHSDLSEQSTP</sequence>
<feature type="compositionally biased region" description="Polar residues" evidence="1">
    <location>
        <begin position="50"/>
        <end position="65"/>
    </location>
</feature>
<dbReference type="SMART" id="SM00353">
    <property type="entry name" value="HLH"/>
    <property type="match status" value="1"/>
</dbReference>
<protein>
    <recommendedName>
        <fullName evidence="2">BHLH domain-containing protein</fullName>
    </recommendedName>
</protein>
<organism evidence="3 4">
    <name type="scientific">Cloeon dipterum</name>
    <dbReference type="NCBI Taxonomy" id="197152"/>
    <lineage>
        <taxon>Eukaryota</taxon>
        <taxon>Metazoa</taxon>
        <taxon>Ecdysozoa</taxon>
        <taxon>Arthropoda</taxon>
        <taxon>Hexapoda</taxon>
        <taxon>Insecta</taxon>
        <taxon>Pterygota</taxon>
        <taxon>Palaeoptera</taxon>
        <taxon>Ephemeroptera</taxon>
        <taxon>Pisciforma</taxon>
        <taxon>Baetidae</taxon>
        <taxon>Cloeon</taxon>
    </lineage>
</organism>
<accession>A0A8S1CQ06</accession>
<gene>
    <name evidence="3" type="ORF">CLODIP_2_CD12130</name>
</gene>
<comment type="caution">
    <text evidence="3">The sequence shown here is derived from an EMBL/GenBank/DDBJ whole genome shotgun (WGS) entry which is preliminary data.</text>
</comment>
<keyword evidence="4" id="KW-1185">Reference proteome</keyword>
<proteinExistence type="predicted"/>
<dbReference type="Gene3D" id="4.10.280.10">
    <property type="entry name" value="Helix-loop-helix DNA-binding domain"/>
    <property type="match status" value="1"/>
</dbReference>
<dbReference type="OrthoDB" id="10063280at2759"/>
<dbReference type="InterPro" id="IPR036638">
    <property type="entry name" value="HLH_DNA-bd_sf"/>
</dbReference>